<keyword evidence="2 4" id="KW-0863">Zinc-finger</keyword>
<dbReference type="InterPro" id="IPR027370">
    <property type="entry name" value="Znf-RING_euk"/>
</dbReference>
<name>A0AAE1CV91_9GAST</name>
<dbReference type="InterPro" id="IPR017907">
    <property type="entry name" value="Znf_RING_CS"/>
</dbReference>
<organism evidence="8 9">
    <name type="scientific">Elysia crispata</name>
    <name type="common">lettuce slug</name>
    <dbReference type="NCBI Taxonomy" id="231223"/>
    <lineage>
        <taxon>Eukaryota</taxon>
        <taxon>Metazoa</taxon>
        <taxon>Spiralia</taxon>
        <taxon>Lophotrochozoa</taxon>
        <taxon>Mollusca</taxon>
        <taxon>Gastropoda</taxon>
        <taxon>Heterobranchia</taxon>
        <taxon>Euthyneura</taxon>
        <taxon>Panpulmonata</taxon>
        <taxon>Sacoglossa</taxon>
        <taxon>Placobranchoidea</taxon>
        <taxon>Plakobranchidae</taxon>
        <taxon>Elysia</taxon>
    </lineage>
</organism>
<feature type="compositionally biased region" description="Acidic residues" evidence="5">
    <location>
        <begin position="518"/>
        <end position="528"/>
    </location>
</feature>
<dbReference type="SMART" id="SM00184">
    <property type="entry name" value="RING"/>
    <property type="match status" value="1"/>
</dbReference>
<dbReference type="SMART" id="SM00336">
    <property type="entry name" value="BBOX"/>
    <property type="match status" value="1"/>
</dbReference>
<feature type="compositionally biased region" description="Low complexity" evidence="5">
    <location>
        <begin position="607"/>
        <end position="628"/>
    </location>
</feature>
<dbReference type="PANTHER" id="PTHR25462">
    <property type="entry name" value="BONUS, ISOFORM C-RELATED"/>
    <property type="match status" value="1"/>
</dbReference>
<dbReference type="SUPFAM" id="SSF57845">
    <property type="entry name" value="B-box zinc-binding domain"/>
    <property type="match status" value="1"/>
</dbReference>
<accession>A0AAE1CV91</accession>
<dbReference type="GO" id="GO:0045087">
    <property type="term" value="P:innate immune response"/>
    <property type="evidence" value="ECO:0007669"/>
    <property type="project" value="TreeGrafter"/>
</dbReference>
<dbReference type="GO" id="GO:0061630">
    <property type="term" value="F:ubiquitin protein ligase activity"/>
    <property type="evidence" value="ECO:0007669"/>
    <property type="project" value="TreeGrafter"/>
</dbReference>
<evidence type="ECO:0000256" key="4">
    <source>
        <dbReference type="PROSITE-ProRule" id="PRU00024"/>
    </source>
</evidence>
<evidence type="ECO:0000313" key="9">
    <source>
        <dbReference type="Proteomes" id="UP001283361"/>
    </source>
</evidence>
<dbReference type="GO" id="GO:0005654">
    <property type="term" value="C:nucleoplasm"/>
    <property type="evidence" value="ECO:0007669"/>
    <property type="project" value="TreeGrafter"/>
</dbReference>
<keyword evidence="3" id="KW-0862">Zinc</keyword>
<evidence type="ECO:0000313" key="8">
    <source>
        <dbReference type="EMBL" id="KAK3738278.1"/>
    </source>
</evidence>
<evidence type="ECO:0000256" key="2">
    <source>
        <dbReference type="ARBA" id="ARBA00022771"/>
    </source>
</evidence>
<feature type="compositionally biased region" description="Polar residues" evidence="5">
    <location>
        <begin position="655"/>
        <end position="664"/>
    </location>
</feature>
<dbReference type="InterPro" id="IPR013083">
    <property type="entry name" value="Znf_RING/FYVE/PHD"/>
</dbReference>
<protein>
    <submittedName>
        <fullName evidence="8">Uncharacterized protein</fullName>
    </submittedName>
</protein>
<dbReference type="InterPro" id="IPR000315">
    <property type="entry name" value="Znf_B-box"/>
</dbReference>
<feature type="domain" description="RING-type" evidence="6">
    <location>
        <begin position="146"/>
        <end position="206"/>
    </location>
</feature>
<dbReference type="GO" id="GO:0008270">
    <property type="term" value="F:zinc ion binding"/>
    <property type="evidence" value="ECO:0007669"/>
    <property type="project" value="UniProtKB-KW"/>
</dbReference>
<reference evidence="8" key="1">
    <citation type="journal article" date="2023" name="G3 (Bethesda)">
        <title>A reference genome for the long-term kleptoplast-retaining sea slug Elysia crispata morphotype clarki.</title>
        <authorList>
            <person name="Eastman K.E."/>
            <person name="Pendleton A.L."/>
            <person name="Shaikh M.A."/>
            <person name="Suttiyut T."/>
            <person name="Ogas R."/>
            <person name="Tomko P."/>
            <person name="Gavelis G."/>
            <person name="Widhalm J.R."/>
            <person name="Wisecaver J.H."/>
        </authorList>
    </citation>
    <scope>NUCLEOTIDE SEQUENCE</scope>
    <source>
        <strain evidence="8">ECLA1</strain>
    </source>
</reference>
<feature type="compositionally biased region" description="Basic residues" evidence="5">
    <location>
        <begin position="568"/>
        <end position="581"/>
    </location>
</feature>
<dbReference type="Gene3D" id="3.30.40.10">
    <property type="entry name" value="Zinc/RING finger domain, C3HC4 (zinc finger)"/>
    <property type="match status" value="1"/>
</dbReference>
<dbReference type="PROSITE" id="PS50119">
    <property type="entry name" value="ZF_BBOX"/>
    <property type="match status" value="1"/>
</dbReference>
<dbReference type="InterPro" id="IPR001841">
    <property type="entry name" value="Znf_RING"/>
</dbReference>
<dbReference type="GO" id="GO:0060340">
    <property type="term" value="P:positive regulation of type I interferon-mediated signaling pathway"/>
    <property type="evidence" value="ECO:0007669"/>
    <property type="project" value="TreeGrafter"/>
</dbReference>
<keyword evidence="1" id="KW-0479">Metal-binding</keyword>
<feature type="region of interest" description="Disordered" evidence="5">
    <location>
        <begin position="514"/>
        <end position="533"/>
    </location>
</feature>
<proteinExistence type="predicted"/>
<dbReference type="PANTHER" id="PTHR25462:SF299">
    <property type="entry name" value="E3 UBIQUITIN-PROTEIN LIGASE TRIM56"/>
    <property type="match status" value="1"/>
</dbReference>
<dbReference type="PROSITE" id="PS00518">
    <property type="entry name" value="ZF_RING_1"/>
    <property type="match status" value="1"/>
</dbReference>
<sequence>MVLIEGSRYLDTPWTTHRGLQKVYKLRICDACEGQPSADVQQVSTCYITTSSLEEMFRSIQIGLDTPDTKSAFRWVCRESTGFWKLLPKCTNRMSSSDSPSVAAGGGAGGAAGAVASAAAAAGASNESGRSLIVDESFFEEQFLKCQVCHERFDQNERAPKSLPCNHTFCLPCLTQIFDHAQPPARRNLLWADQALDGALKCPTCRVEIFLSRSKIKDLPNDHRVIQMMDFLSQAVAKSHNVCSKHDRQPLNFFCKKCLVPVCRDCTVLDHKESEGHVIIDVTEAMSENSAQFTEIEKKSRDTLEKMKARSDSLANASKRLDITERRLRADIKETFIEYRLLLEKRQEALTGMVRQIVQDQKAKINARFVNVCEHGTQLQKLYDEFKASKNSNDLRKLFTIMQQMKDHETQFAQVASADDNDYFQSCEFEAQNEGSFLSDLSGLGEVRSKLDPELKEPVPAQQLVYLDLEEQRERARLMESQLGNYRDCDEGLMAARATNAAAEAILGEYDAEHYGEPPEEDDEDDPTDYWPGHSVLMSRLISHYARHRGADVPEAMEEEDTTDMGGNHRRSTASHRRGRRSRDTNSSQVSNSLSQDRQHDIELLRAARAAATGSGSNGSSRYGAARSGSGGRNRGSERTPSNSDVRIIRHLSAARSSFNPGDN</sequence>
<dbReference type="Proteomes" id="UP001283361">
    <property type="component" value="Unassembled WGS sequence"/>
</dbReference>
<dbReference type="Pfam" id="PF00643">
    <property type="entry name" value="zf-B_box"/>
    <property type="match status" value="1"/>
</dbReference>
<dbReference type="EMBL" id="JAWDGP010006599">
    <property type="protein sequence ID" value="KAK3738278.1"/>
    <property type="molecule type" value="Genomic_DNA"/>
</dbReference>
<dbReference type="Pfam" id="PF13445">
    <property type="entry name" value="zf-RING_UBOX"/>
    <property type="match status" value="1"/>
</dbReference>
<dbReference type="PROSITE" id="PS50089">
    <property type="entry name" value="ZF_RING_2"/>
    <property type="match status" value="1"/>
</dbReference>
<feature type="compositionally biased region" description="Basic and acidic residues" evidence="5">
    <location>
        <begin position="597"/>
        <end position="606"/>
    </location>
</feature>
<dbReference type="InterPro" id="IPR047153">
    <property type="entry name" value="TRIM45/56/19-like"/>
</dbReference>
<gene>
    <name evidence="8" type="ORF">RRG08_039687</name>
</gene>
<evidence type="ECO:0000256" key="3">
    <source>
        <dbReference type="ARBA" id="ARBA00022833"/>
    </source>
</evidence>
<keyword evidence="9" id="KW-1185">Reference proteome</keyword>
<comment type="caution">
    <text evidence="8">The sequence shown here is derived from an EMBL/GenBank/DDBJ whole genome shotgun (WGS) entry which is preliminary data.</text>
</comment>
<evidence type="ECO:0000259" key="6">
    <source>
        <dbReference type="PROSITE" id="PS50089"/>
    </source>
</evidence>
<evidence type="ECO:0000256" key="1">
    <source>
        <dbReference type="ARBA" id="ARBA00022723"/>
    </source>
</evidence>
<dbReference type="AlphaFoldDB" id="A0AAE1CV91"/>
<evidence type="ECO:0000256" key="5">
    <source>
        <dbReference type="SAM" id="MobiDB-lite"/>
    </source>
</evidence>
<evidence type="ECO:0000259" key="7">
    <source>
        <dbReference type="PROSITE" id="PS50119"/>
    </source>
</evidence>
<dbReference type="SUPFAM" id="SSF57850">
    <property type="entry name" value="RING/U-box"/>
    <property type="match status" value="1"/>
</dbReference>
<feature type="domain" description="B box-type" evidence="7">
    <location>
        <begin position="238"/>
        <end position="282"/>
    </location>
</feature>
<dbReference type="Gene3D" id="3.30.160.60">
    <property type="entry name" value="Classic Zinc Finger"/>
    <property type="match status" value="1"/>
</dbReference>
<feature type="region of interest" description="Disordered" evidence="5">
    <location>
        <begin position="556"/>
        <end position="664"/>
    </location>
</feature>